<dbReference type="AlphaFoldDB" id="A0A4P6F3B0"/>
<dbReference type="EMBL" id="CP035493">
    <property type="protein sequence ID" value="QAY70014.1"/>
    <property type="molecule type" value="Genomic_DNA"/>
</dbReference>
<accession>A0A4P6F3B0</accession>
<sequence length="112" mass="11647">MTEQTPLDLDALPVGSVVLDRTGVAWQQVDTEAGPRWADATGEPGRVSGTLLGRKGGPLRLLGDVAEAEARGARAAAERIAQAIEAVPHGHRALYPAAHFAKIARTTGGTDD</sequence>
<evidence type="ECO:0000313" key="2">
    <source>
        <dbReference type="Proteomes" id="UP000292118"/>
    </source>
</evidence>
<protein>
    <submittedName>
        <fullName evidence="1">Uncharacterized protein</fullName>
    </submittedName>
</protein>
<organism evidence="1 2">
    <name type="scientific">Xylanimonas protaetiae</name>
    <dbReference type="NCBI Taxonomy" id="2509457"/>
    <lineage>
        <taxon>Bacteria</taxon>
        <taxon>Bacillati</taxon>
        <taxon>Actinomycetota</taxon>
        <taxon>Actinomycetes</taxon>
        <taxon>Micrococcales</taxon>
        <taxon>Promicromonosporaceae</taxon>
        <taxon>Xylanimonas</taxon>
    </lineage>
</organism>
<gene>
    <name evidence="1" type="ORF">ET471_08190</name>
</gene>
<dbReference type="RefSeq" id="WP_129187527.1">
    <property type="nucleotide sequence ID" value="NZ_CP035493.1"/>
</dbReference>
<keyword evidence="2" id="KW-1185">Reference proteome</keyword>
<proteinExistence type="predicted"/>
<dbReference type="KEGG" id="xya:ET471_08190"/>
<name>A0A4P6F3B0_9MICO</name>
<evidence type="ECO:0000313" key="1">
    <source>
        <dbReference type="EMBL" id="QAY70014.1"/>
    </source>
</evidence>
<reference evidence="1 2" key="1">
    <citation type="submission" date="2019-01" db="EMBL/GenBank/DDBJ databases">
        <title>Genome sequencing of strain FW10M-9.</title>
        <authorList>
            <person name="Heo J."/>
            <person name="Kim S.-J."/>
            <person name="Kim J.-S."/>
            <person name="Hong S.-B."/>
            <person name="Kwon S.-W."/>
        </authorList>
    </citation>
    <scope>NUCLEOTIDE SEQUENCE [LARGE SCALE GENOMIC DNA]</scope>
    <source>
        <strain evidence="1 2">FW10M-9</strain>
    </source>
</reference>
<dbReference type="Proteomes" id="UP000292118">
    <property type="component" value="Chromosome"/>
</dbReference>